<feature type="DNA-binding region" description="H-T-H motif" evidence="4">
    <location>
        <begin position="35"/>
        <end position="54"/>
    </location>
</feature>
<evidence type="ECO:0000256" key="4">
    <source>
        <dbReference type="PROSITE-ProRule" id="PRU00335"/>
    </source>
</evidence>
<dbReference type="SUPFAM" id="SSF48498">
    <property type="entry name" value="Tetracyclin repressor-like, C-terminal domain"/>
    <property type="match status" value="1"/>
</dbReference>
<dbReference type="PROSITE" id="PS50977">
    <property type="entry name" value="HTH_TETR_2"/>
    <property type="match status" value="1"/>
</dbReference>
<gene>
    <name evidence="6" type="ORF">Cme02nite_50840</name>
</gene>
<dbReference type="Proteomes" id="UP000660339">
    <property type="component" value="Unassembled WGS sequence"/>
</dbReference>
<feature type="domain" description="HTH tetR-type" evidence="5">
    <location>
        <begin position="12"/>
        <end position="72"/>
    </location>
</feature>
<reference evidence="6" key="1">
    <citation type="submission" date="2021-01" db="EMBL/GenBank/DDBJ databases">
        <title>Whole genome shotgun sequence of Catellatospora methionotrophica NBRC 14553.</title>
        <authorList>
            <person name="Komaki H."/>
            <person name="Tamura T."/>
        </authorList>
    </citation>
    <scope>NUCLEOTIDE SEQUENCE</scope>
    <source>
        <strain evidence="6">NBRC 14553</strain>
    </source>
</reference>
<organism evidence="6 7">
    <name type="scientific">Catellatospora methionotrophica</name>
    <dbReference type="NCBI Taxonomy" id="121620"/>
    <lineage>
        <taxon>Bacteria</taxon>
        <taxon>Bacillati</taxon>
        <taxon>Actinomycetota</taxon>
        <taxon>Actinomycetes</taxon>
        <taxon>Micromonosporales</taxon>
        <taxon>Micromonosporaceae</taxon>
        <taxon>Catellatospora</taxon>
    </lineage>
</organism>
<accession>A0A8J3L9B3</accession>
<protein>
    <submittedName>
        <fullName evidence="6">TetR family transcriptional regulator</fullName>
    </submittedName>
</protein>
<dbReference type="InterPro" id="IPR036271">
    <property type="entry name" value="Tet_transcr_reg_TetR-rel_C_sf"/>
</dbReference>
<keyword evidence="2 4" id="KW-0238">DNA-binding</keyword>
<dbReference type="EMBL" id="BONJ01000028">
    <property type="protein sequence ID" value="GIG16752.1"/>
    <property type="molecule type" value="Genomic_DNA"/>
</dbReference>
<name>A0A8J3L9B3_9ACTN</name>
<dbReference type="Gene3D" id="1.10.10.60">
    <property type="entry name" value="Homeodomain-like"/>
    <property type="match status" value="1"/>
</dbReference>
<dbReference type="GO" id="GO:0003700">
    <property type="term" value="F:DNA-binding transcription factor activity"/>
    <property type="evidence" value="ECO:0007669"/>
    <property type="project" value="TreeGrafter"/>
</dbReference>
<dbReference type="GO" id="GO:0000976">
    <property type="term" value="F:transcription cis-regulatory region binding"/>
    <property type="evidence" value="ECO:0007669"/>
    <property type="project" value="TreeGrafter"/>
</dbReference>
<dbReference type="PRINTS" id="PR00455">
    <property type="entry name" value="HTHTETR"/>
</dbReference>
<evidence type="ECO:0000256" key="3">
    <source>
        <dbReference type="ARBA" id="ARBA00023163"/>
    </source>
</evidence>
<dbReference type="PANTHER" id="PTHR30055">
    <property type="entry name" value="HTH-TYPE TRANSCRIPTIONAL REGULATOR RUTR"/>
    <property type="match status" value="1"/>
</dbReference>
<sequence length="200" mass="21316">MTPAPNPDRRSAQARRNILDTTIELIARNGHANVTIEAIAAAAGVGKTTIYRWWPSKGALALDAINDHVGEALDFPDTGDVVADLRGQITELVNLLNGDIGVVFRGVIAEAQSAPAIGAAILETIIEPRTRACQARLVTAVAVGQLRADIPTRAMVELLYAPVYYRLLLGADALRPQDVPDLLDHCLTGLRSPAGDRMAP</sequence>
<dbReference type="InterPro" id="IPR011075">
    <property type="entry name" value="TetR_C"/>
</dbReference>
<evidence type="ECO:0000313" key="6">
    <source>
        <dbReference type="EMBL" id="GIG16752.1"/>
    </source>
</evidence>
<keyword evidence="3" id="KW-0804">Transcription</keyword>
<keyword evidence="1" id="KW-0805">Transcription regulation</keyword>
<dbReference type="AlphaFoldDB" id="A0A8J3L9B3"/>
<dbReference type="InterPro" id="IPR050109">
    <property type="entry name" value="HTH-type_TetR-like_transc_reg"/>
</dbReference>
<comment type="caution">
    <text evidence="6">The sequence shown here is derived from an EMBL/GenBank/DDBJ whole genome shotgun (WGS) entry which is preliminary data.</text>
</comment>
<dbReference type="PANTHER" id="PTHR30055:SF148">
    <property type="entry name" value="TETR-FAMILY TRANSCRIPTIONAL REGULATOR"/>
    <property type="match status" value="1"/>
</dbReference>
<dbReference type="InterPro" id="IPR001647">
    <property type="entry name" value="HTH_TetR"/>
</dbReference>
<dbReference type="Pfam" id="PF16859">
    <property type="entry name" value="TetR_C_11"/>
    <property type="match status" value="1"/>
</dbReference>
<dbReference type="SUPFAM" id="SSF46689">
    <property type="entry name" value="Homeodomain-like"/>
    <property type="match status" value="1"/>
</dbReference>
<dbReference type="Pfam" id="PF00440">
    <property type="entry name" value="TetR_N"/>
    <property type="match status" value="1"/>
</dbReference>
<dbReference type="RefSeq" id="WP_166379134.1">
    <property type="nucleotide sequence ID" value="NZ_BAAATT010000005.1"/>
</dbReference>
<evidence type="ECO:0000313" key="7">
    <source>
        <dbReference type="Proteomes" id="UP000660339"/>
    </source>
</evidence>
<proteinExistence type="predicted"/>
<dbReference type="InterPro" id="IPR009057">
    <property type="entry name" value="Homeodomain-like_sf"/>
</dbReference>
<evidence type="ECO:0000256" key="2">
    <source>
        <dbReference type="ARBA" id="ARBA00023125"/>
    </source>
</evidence>
<evidence type="ECO:0000259" key="5">
    <source>
        <dbReference type="PROSITE" id="PS50977"/>
    </source>
</evidence>
<keyword evidence="7" id="KW-1185">Reference proteome</keyword>
<dbReference type="Gene3D" id="1.10.357.10">
    <property type="entry name" value="Tetracycline Repressor, domain 2"/>
    <property type="match status" value="1"/>
</dbReference>
<evidence type="ECO:0000256" key="1">
    <source>
        <dbReference type="ARBA" id="ARBA00023015"/>
    </source>
</evidence>